<dbReference type="Gene3D" id="3.10.20.800">
    <property type="match status" value="1"/>
</dbReference>
<feature type="domain" description="L,D-TPase catalytic" evidence="7">
    <location>
        <begin position="327"/>
        <end position="446"/>
    </location>
</feature>
<evidence type="ECO:0000256" key="2">
    <source>
        <dbReference type="ARBA" id="ARBA00022679"/>
    </source>
</evidence>
<dbReference type="InterPro" id="IPR005490">
    <property type="entry name" value="LD_TPept_cat_dom"/>
</dbReference>
<dbReference type="EMBL" id="AFZD01000016">
    <property type="protein sequence ID" value="EHL11987.1"/>
    <property type="molecule type" value="Genomic_DNA"/>
</dbReference>
<dbReference type="SUPFAM" id="SSF143985">
    <property type="entry name" value="L,D-transpeptidase pre-catalytic domain-like"/>
    <property type="match status" value="1"/>
</dbReference>
<dbReference type="GO" id="GO:0071972">
    <property type="term" value="F:peptidoglycan L,D-transpeptidase activity"/>
    <property type="evidence" value="ECO:0007669"/>
    <property type="project" value="TreeGrafter"/>
</dbReference>
<accession>G9WUG9</accession>
<dbReference type="PANTHER" id="PTHR30582:SF33">
    <property type="entry name" value="EXPORTED PROTEIN"/>
    <property type="match status" value="1"/>
</dbReference>
<protein>
    <recommendedName>
        <fullName evidence="7">L,D-TPase catalytic domain-containing protein</fullName>
    </recommendedName>
</protein>
<evidence type="ECO:0000256" key="1">
    <source>
        <dbReference type="ARBA" id="ARBA00004752"/>
    </source>
</evidence>
<feature type="active site" description="Nucleophile" evidence="6">
    <location>
        <position position="422"/>
    </location>
</feature>
<dbReference type="HOGENOM" id="CLU_022707_2_1_9"/>
<evidence type="ECO:0000259" key="7">
    <source>
        <dbReference type="PROSITE" id="PS52029"/>
    </source>
</evidence>
<dbReference type="GO" id="GO:0018104">
    <property type="term" value="P:peptidoglycan-protein cross-linking"/>
    <property type="evidence" value="ECO:0007669"/>
    <property type="project" value="TreeGrafter"/>
</dbReference>
<evidence type="ECO:0000256" key="3">
    <source>
        <dbReference type="ARBA" id="ARBA00022960"/>
    </source>
</evidence>
<dbReference type="GO" id="GO:0008360">
    <property type="term" value="P:regulation of cell shape"/>
    <property type="evidence" value="ECO:0007669"/>
    <property type="project" value="UniProtKB-UniRule"/>
</dbReference>
<dbReference type="Pfam" id="PF03734">
    <property type="entry name" value="YkuD"/>
    <property type="match status" value="1"/>
</dbReference>
<evidence type="ECO:0000256" key="4">
    <source>
        <dbReference type="ARBA" id="ARBA00022984"/>
    </source>
</evidence>
<comment type="caution">
    <text evidence="8">The sequence shown here is derived from an EMBL/GenBank/DDBJ whole genome shotgun (WGS) entry which is preliminary data.</text>
</comment>
<dbReference type="Proteomes" id="UP000003527">
    <property type="component" value="Unassembled WGS sequence"/>
</dbReference>
<dbReference type="CDD" id="cd16913">
    <property type="entry name" value="YkuD_like"/>
    <property type="match status" value="1"/>
</dbReference>
<dbReference type="PROSITE" id="PS52029">
    <property type="entry name" value="LD_TPASE"/>
    <property type="match status" value="1"/>
</dbReference>
<evidence type="ECO:0000256" key="5">
    <source>
        <dbReference type="ARBA" id="ARBA00023316"/>
    </source>
</evidence>
<feature type="active site" description="Proton donor/acceptor" evidence="6">
    <location>
        <position position="401"/>
    </location>
</feature>
<keyword evidence="3 6" id="KW-0133">Cell shape</keyword>
<keyword evidence="9" id="KW-1185">Reference proteome</keyword>
<reference evidence="8 9" key="1">
    <citation type="submission" date="2011-08" db="EMBL/GenBank/DDBJ databases">
        <title>The Genome Sequence of Oribacterium sp. ACB7.</title>
        <authorList>
            <consortium name="The Broad Institute Genome Sequencing Platform"/>
            <person name="Earl A."/>
            <person name="Ward D."/>
            <person name="Feldgarden M."/>
            <person name="Gevers D."/>
            <person name="Sizova M."/>
            <person name="Hazen A."/>
            <person name="Epstein S."/>
            <person name="Young S.K."/>
            <person name="Zeng Q."/>
            <person name="Gargeya S."/>
            <person name="Fitzgerald M."/>
            <person name="Haas B."/>
            <person name="Abouelleil A."/>
            <person name="Alvarado L."/>
            <person name="Arachchi H.M."/>
            <person name="Berlin A."/>
            <person name="Brown A."/>
            <person name="Chapman S.B."/>
            <person name="Chen Z."/>
            <person name="Dunbar C."/>
            <person name="Freedman E."/>
            <person name="Gearin G."/>
            <person name="Gellesch M."/>
            <person name="Goldberg J."/>
            <person name="Griggs A."/>
            <person name="Gujja S."/>
            <person name="Heiman D."/>
            <person name="Howarth C."/>
            <person name="Larson L."/>
            <person name="Lui A."/>
            <person name="MacDonald P.J.P."/>
            <person name="Montmayeur A."/>
            <person name="Murphy C."/>
            <person name="Neiman D."/>
            <person name="Pearson M."/>
            <person name="Priest M."/>
            <person name="Roberts A."/>
            <person name="Saif S."/>
            <person name="Shea T."/>
            <person name="Shenoy N."/>
            <person name="Sisk P."/>
            <person name="Stolte C."/>
            <person name="Sykes S."/>
            <person name="Wortman J."/>
            <person name="Nusbaum C."/>
            <person name="Birren B."/>
        </authorList>
    </citation>
    <scope>NUCLEOTIDE SEQUENCE [LARGE SCALE GENOMIC DNA]</scope>
    <source>
        <strain evidence="8 9">ACB7</strain>
    </source>
</reference>
<gene>
    <name evidence="8" type="ORF">HMPREF9624_00294</name>
</gene>
<dbReference type="PATRIC" id="fig|796944.3.peg.1001"/>
<dbReference type="InterPro" id="IPR050979">
    <property type="entry name" value="LD-transpeptidase"/>
</dbReference>
<name>G9WUG9_9FIRM</name>
<proteinExistence type="predicted"/>
<dbReference type="AlphaFoldDB" id="G9WUG9"/>
<dbReference type="PANTHER" id="PTHR30582">
    <property type="entry name" value="L,D-TRANSPEPTIDASE"/>
    <property type="match status" value="1"/>
</dbReference>
<comment type="pathway">
    <text evidence="1 6">Cell wall biogenesis; peptidoglycan biosynthesis.</text>
</comment>
<dbReference type="GO" id="GO:0005576">
    <property type="term" value="C:extracellular region"/>
    <property type="evidence" value="ECO:0007669"/>
    <property type="project" value="TreeGrafter"/>
</dbReference>
<keyword evidence="2" id="KW-0808">Transferase</keyword>
<dbReference type="Gene3D" id="2.40.440.10">
    <property type="entry name" value="L,D-transpeptidase catalytic domain-like"/>
    <property type="match status" value="1"/>
</dbReference>
<dbReference type="InterPro" id="IPR038054">
    <property type="entry name" value="LD_TPept-like_central_sf"/>
</dbReference>
<sequence length="447" mass="50184">MKKQILLSLGVSLLSMISLVLLVLTFMEGRFFPGTMVNQVDLSLMKREEAAAYFSKWKRDEFKLYIMDKDGNSEALEGKDIHLSYEPDFSEIPKLDSFYILFSLGKKKDYPLKGKLQYDESALEEYVKNYAASHSTEEAPRAMFLSGYVPGAGYLLGAERPGGKISEEALQNAIKSAIAEGKNQIKLADAGVYPKAENAENLENLKEEKNNALPGIIRYNFSGEVIELNSDTTLSWFKDGGTELDIGRVKQYVKNLKNYTDTSGTERSFLTEDGRILSLGGKYGFSLSEKKEIKKLTDSLLMRENIIRDAEYDMVALARGAEDIGNTYVEVDIGRQKIFYYEDGVLQLSSDCVTGNLARRNGTPDGIYALSYKAKNATLKGPDYETKVNYWMPFNRGIGFHDALWRNRFGGKIYQNAGSHGCINLPFSSAENLYQKVYQGIPVVCHF</sequence>
<evidence type="ECO:0000313" key="9">
    <source>
        <dbReference type="Proteomes" id="UP000003527"/>
    </source>
</evidence>
<dbReference type="InterPro" id="IPR038063">
    <property type="entry name" value="Transpep_catalytic_dom"/>
</dbReference>
<evidence type="ECO:0000313" key="8">
    <source>
        <dbReference type="EMBL" id="EHL11987.1"/>
    </source>
</evidence>
<organism evidence="8 9">
    <name type="scientific">Oribacterium asaccharolyticum ACB7</name>
    <dbReference type="NCBI Taxonomy" id="796944"/>
    <lineage>
        <taxon>Bacteria</taxon>
        <taxon>Bacillati</taxon>
        <taxon>Bacillota</taxon>
        <taxon>Clostridia</taxon>
        <taxon>Lachnospirales</taxon>
        <taxon>Lachnospiraceae</taxon>
        <taxon>Oribacterium</taxon>
    </lineage>
</organism>
<dbReference type="SUPFAM" id="SSF141523">
    <property type="entry name" value="L,D-transpeptidase catalytic domain-like"/>
    <property type="match status" value="1"/>
</dbReference>
<evidence type="ECO:0000256" key="6">
    <source>
        <dbReference type="PROSITE-ProRule" id="PRU01373"/>
    </source>
</evidence>
<dbReference type="GO" id="GO:0071555">
    <property type="term" value="P:cell wall organization"/>
    <property type="evidence" value="ECO:0007669"/>
    <property type="project" value="UniProtKB-UniRule"/>
</dbReference>
<dbReference type="RefSeq" id="WP_009536227.1">
    <property type="nucleotide sequence ID" value="NZ_JH414504.1"/>
</dbReference>
<keyword evidence="4 6" id="KW-0573">Peptidoglycan synthesis</keyword>
<dbReference type="UniPathway" id="UPA00219"/>
<keyword evidence="5 6" id="KW-0961">Cell wall biogenesis/degradation</keyword>
<dbReference type="GO" id="GO:0016740">
    <property type="term" value="F:transferase activity"/>
    <property type="evidence" value="ECO:0007669"/>
    <property type="project" value="UniProtKB-KW"/>
</dbReference>